<comment type="cofactor">
    <cofactor evidence="1">
        <name>Zn(2+)</name>
        <dbReference type="ChEBI" id="CHEBI:29105"/>
    </cofactor>
</comment>
<dbReference type="InterPro" id="IPR002933">
    <property type="entry name" value="Peptidase_M20"/>
</dbReference>
<dbReference type="Pfam" id="PF01546">
    <property type="entry name" value="Peptidase_M20"/>
    <property type="match status" value="1"/>
</dbReference>
<comment type="similarity">
    <text evidence="2">Belongs to the peptidase M20A family.</text>
</comment>
<dbReference type="Gene3D" id="3.40.630.10">
    <property type="entry name" value="Zn peptidases"/>
    <property type="match status" value="1"/>
</dbReference>
<dbReference type="PANTHER" id="PTHR43808:SF8">
    <property type="entry name" value="PEPTIDASE M20 DIMERISATION DOMAIN-CONTAINING PROTEIN"/>
    <property type="match status" value="1"/>
</dbReference>
<feature type="domain" description="Peptidase M20 dimerisation" evidence="6">
    <location>
        <begin position="185"/>
        <end position="287"/>
    </location>
</feature>
<accession>A0A9X2IQ53</accession>
<comment type="caution">
    <text evidence="7">The sequence shown here is derived from an EMBL/GenBank/DDBJ whole genome shotgun (WGS) entry which is preliminary data.</text>
</comment>
<dbReference type="Pfam" id="PF07687">
    <property type="entry name" value="M20_dimer"/>
    <property type="match status" value="1"/>
</dbReference>
<dbReference type="GO" id="GO:0046872">
    <property type="term" value="F:metal ion binding"/>
    <property type="evidence" value="ECO:0007669"/>
    <property type="project" value="UniProtKB-KW"/>
</dbReference>
<dbReference type="Gene3D" id="3.30.70.360">
    <property type="match status" value="1"/>
</dbReference>
<evidence type="ECO:0000256" key="3">
    <source>
        <dbReference type="ARBA" id="ARBA00022723"/>
    </source>
</evidence>
<proteinExistence type="inferred from homology"/>
<keyword evidence="5" id="KW-0862">Zinc</keyword>
<dbReference type="PANTHER" id="PTHR43808">
    <property type="entry name" value="ACETYLORNITHINE DEACETYLASE"/>
    <property type="match status" value="1"/>
</dbReference>
<evidence type="ECO:0000313" key="8">
    <source>
        <dbReference type="Proteomes" id="UP001139179"/>
    </source>
</evidence>
<dbReference type="AlphaFoldDB" id="A0A9X2IQ53"/>
<gene>
    <name evidence="7" type="ORF">M3202_17790</name>
</gene>
<dbReference type="SUPFAM" id="SSF53187">
    <property type="entry name" value="Zn-dependent exopeptidases"/>
    <property type="match status" value="1"/>
</dbReference>
<dbReference type="InterPro" id="IPR011650">
    <property type="entry name" value="Peptidase_M20_dimer"/>
</dbReference>
<dbReference type="SUPFAM" id="SSF55031">
    <property type="entry name" value="Bacterial exopeptidase dimerisation domain"/>
    <property type="match status" value="1"/>
</dbReference>
<sequence>MTNIKQQIDVEALKELARKLVKRPSQQTEKMEYDPEIKGFIRDCLLPELKERGLTNVKLDQMGNLICRIGRPDSAKKVLFLGYAMTHPASSMNEPFAGQVVIEGGQEYLRGRGVSEQKGALAAMIAAAEYVNKNLEELDGELIFAVSLAGETGRHDAIDSIRKEIDLKADLGVVGIGTNSEICQGNKGRVDILVNVYGKSCHSSTPSLGVNAIEGAMEVVGKLREMPIKGEHPKLGKATLTSTSIKSFPDATHTIQNECRLVFDRRLLPGDDVAAIVGEVEQTIAGHEPYKVDVVQGPVTFPSEVNDDSIVYKQLSAAIKAVTNEEATAFYSNSAIDAGYLNKWDIPSVMFGPGKMEYWHTDNEILGVEELWNSAGIYAQLAYNHLRKKSSV</sequence>
<keyword evidence="8" id="KW-1185">Reference proteome</keyword>
<keyword evidence="4" id="KW-0378">Hydrolase</keyword>
<dbReference type="EMBL" id="JAMBOL010000024">
    <property type="protein sequence ID" value="MCM3715910.1"/>
    <property type="molecule type" value="Genomic_DNA"/>
</dbReference>
<evidence type="ECO:0000256" key="1">
    <source>
        <dbReference type="ARBA" id="ARBA00001947"/>
    </source>
</evidence>
<reference evidence="7" key="1">
    <citation type="submission" date="2022-05" db="EMBL/GenBank/DDBJ databases">
        <title>Comparative Genomics of Spacecraft Associated Microbes.</title>
        <authorList>
            <person name="Tran M.T."/>
            <person name="Wright A."/>
            <person name="Seuylemezian A."/>
            <person name="Eisen J."/>
            <person name="Coil D."/>
        </authorList>
    </citation>
    <scope>NUCLEOTIDE SEQUENCE</scope>
    <source>
        <strain evidence="7">214.1.1</strain>
    </source>
</reference>
<evidence type="ECO:0000313" key="7">
    <source>
        <dbReference type="EMBL" id="MCM3715910.1"/>
    </source>
</evidence>
<evidence type="ECO:0000256" key="2">
    <source>
        <dbReference type="ARBA" id="ARBA00006247"/>
    </source>
</evidence>
<name>A0A9X2IQ53_9BACI</name>
<dbReference type="InterPro" id="IPR050072">
    <property type="entry name" value="Peptidase_M20A"/>
</dbReference>
<evidence type="ECO:0000256" key="4">
    <source>
        <dbReference type="ARBA" id="ARBA00022801"/>
    </source>
</evidence>
<keyword evidence="3" id="KW-0479">Metal-binding</keyword>
<dbReference type="GO" id="GO:0016787">
    <property type="term" value="F:hydrolase activity"/>
    <property type="evidence" value="ECO:0007669"/>
    <property type="project" value="UniProtKB-KW"/>
</dbReference>
<protein>
    <submittedName>
        <fullName evidence="7">M20/M25/M40 family metallo-hydrolase</fullName>
    </submittedName>
</protein>
<evidence type="ECO:0000259" key="6">
    <source>
        <dbReference type="Pfam" id="PF07687"/>
    </source>
</evidence>
<dbReference type="Proteomes" id="UP001139179">
    <property type="component" value="Unassembled WGS sequence"/>
</dbReference>
<dbReference type="InterPro" id="IPR036264">
    <property type="entry name" value="Bact_exopeptidase_dim_dom"/>
</dbReference>
<dbReference type="RefSeq" id="WP_251193851.1">
    <property type="nucleotide sequence ID" value="NZ_JAMBOL010000024.1"/>
</dbReference>
<evidence type="ECO:0000256" key="5">
    <source>
        <dbReference type="ARBA" id="ARBA00022833"/>
    </source>
</evidence>
<organism evidence="7 8">
    <name type="scientific">Halalkalibacter oceani</name>
    <dbReference type="NCBI Taxonomy" id="1653776"/>
    <lineage>
        <taxon>Bacteria</taxon>
        <taxon>Bacillati</taxon>
        <taxon>Bacillota</taxon>
        <taxon>Bacilli</taxon>
        <taxon>Bacillales</taxon>
        <taxon>Bacillaceae</taxon>
        <taxon>Halalkalibacter</taxon>
    </lineage>
</organism>